<dbReference type="EMBL" id="JAHLFV010000008">
    <property type="protein sequence ID" value="MBU3849008.1"/>
    <property type="molecule type" value="Genomic_DNA"/>
</dbReference>
<proteinExistence type="predicted"/>
<evidence type="ECO:0000313" key="3">
    <source>
        <dbReference type="Proteomes" id="UP000823914"/>
    </source>
</evidence>
<gene>
    <name evidence="2" type="ORF">IAA16_00405</name>
</gene>
<organism evidence="2 3">
    <name type="scientific">Candidatus Treponema excrementipullorum</name>
    <dbReference type="NCBI Taxonomy" id="2838768"/>
    <lineage>
        <taxon>Bacteria</taxon>
        <taxon>Pseudomonadati</taxon>
        <taxon>Spirochaetota</taxon>
        <taxon>Spirochaetia</taxon>
        <taxon>Spirochaetales</taxon>
        <taxon>Treponemataceae</taxon>
        <taxon>Treponema</taxon>
    </lineage>
</organism>
<dbReference type="Proteomes" id="UP000823914">
    <property type="component" value="Unassembled WGS sequence"/>
</dbReference>
<protein>
    <submittedName>
        <fullName evidence="2">Polysaccharide pyruvyl transferase family protein</fullName>
    </submittedName>
</protein>
<reference evidence="2" key="2">
    <citation type="submission" date="2021-04" db="EMBL/GenBank/DDBJ databases">
        <authorList>
            <person name="Gilroy R."/>
        </authorList>
    </citation>
    <scope>NUCLEOTIDE SEQUENCE</scope>
    <source>
        <strain evidence="2">Gambia15-2214</strain>
    </source>
</reference>
<comment type="caution">
    <text evidence="2">The sequence shown here is derived from an EMBL/GenBank/DDBJ whole genome shotgun (WGS) entry which is preliminary data.</text>
</comment>
<dbReference type="Pfam" id="PF04230">
    <property type="entry name" value="PS_pyruv_trans"/>
    <property type="match status" value="1"/>
</dbReference>
<dbReference type="AlphaFoldDB" id="A0A9E2KZZ8"/>
<evidence type="ECO:0000313" key="2">
    <source>
        <dbReference type="EMBL" id="MBU3849008.1"/>
    </source>
</evidence>
<sequence>MKIGILTFHNADNYGAVLQCYALQEVLKRKFPNGDISVIDYRNGRIEKSYKIIQLRKKTISNIIQFIYIPSLLKERRLFRSFRRRFINVSPVSYSEYDVIFYGSDQIWNFEITGSDLLYLGKDFNGIKISYAASDGGQISDDRTEVKDLLLKFDKISCREKSLAKKVTALTARHDIKTVCDPVFLLSKTDWMKIAILPKEQNYILAYKMSENPDFDREVEKASQYLGKPVIQIVYQKSVRKFFYKKQNIVAGVSVGQFLGYLAYADLVITTSFHGTAFSLIFERPFYVLKIKKRSERIIDLISSVGCIDRYVENISEKIEKIDSVQSLLQEYINSSDIILDEYVKFVSKG</sequence>
<feature type="domain" description="Polysaccharide pyruvyl transferase" evidence="1">
    <location>
        <begin position="13"/>
        <end position="289"/>
    </location>
</feature>
<evidence type="ECO:0000259" key="1">
    <source>
        <dbReference type="Pfam" id="PF04230"/>
    </source>
</evidence>
<dbReference type="InterPro" id="IPR007345">
    <property type="entry name" value="Polysacch_pyruvyl_Trfase"/>
</dbReference>
<keyword evidence="2" id="KW-0808">Transferase</keyword>
<accession>A0A9E2KZZ8</accession>
<dbReference type="GO" id="GO:0016740">
    <property type="term" value="F:transferase activity"/>
    <property type="evidence" value="ECO:0007669"/>
    <property type="project" value="UniProtKB-KW"/>
</dbReference>
<reference evidence="2" key="1">
    <citation type="journal article" date="2021" name="PeerJ">
        <title>Extensive microbial diversity within the chicken gut microbiome revealed by metagenomics and culture.</title>
        <authorList>
            <person name="Gilroy R."/>
            <person name="Ravi A."/>
            <person name="Getino M."/>
            <person name="Pursley I."/>
            <person name="Horton D.L."/>
            <person name="Alikhan N.F."/>
            <person name="Baker D."/>
            <person name="Gharbi K."/>
            <person name="Hall N."/>
            <person name="Watson M."/>
            <person name="Adriaenssens E.M."/>
            <person name="Foster-Nyarko E."/>
            <person name="Jarju S."/>
            <person name="Secka A."/>
            <person name="Antonio M."/>
            <person name="Oren A."/>
            <person name="Chaudhuri R.R."/>
            <person name="La Ragione R."/>
            <person name="Hildebrand F."/>
            <person name="Pallen M.J."/>
        </authorList>
    </citation>
    <scope>NUCLEOTIDE SEQUENCE</scope>
    <source>
        <strain evidence="2">Gambia15-2214</strain>
    </source>
</reference>
<name>A0A9E2KZZ8_9SPIR</name>